<sequence length="261" mass="28368">MWVQLGHAYGQLGDAEAAHVAYLNATQAQPDLAAGHRHLGYVRRSTSRHEEGMRSLARALFLDPADLDVAELLLAEHGAAGMQASLAKAALAHADETRPTRRPIGLPASWLRSRARKAARRQDWKEAERLYAALTEIRATDPDAFLQLGHALNEQNKQQDAELAYRRAIACDPLYADPWLHLGYVLTAQGQDASAREAFAVVLRLAPDRLAAHPLLSRAERAGPGAAPPVESVPGLVLPPGLGERETAIWLLLAAKVQGRH</sequence>
<dbReference type="eggNOG" id="COG0457">
    <property type="taxonomic scope" value="Bacteria"/>
</dbReference>
<dbReference type="PANTHER" id="PTHR44216">
    <property type="entry name" value="PROTEIN O-MANNOSYL-TRANSFERASE TMTC2"/>
    <property type="match status" value="1"/>
</dbReference>
<evidence type="ECO:0000313" key="2">
    <source>
        <dbReference type="EMBL" id="EQB33429.1"/>
    </source>
</evidence>
<dbReference type="STRING" id="1346791.M529_03955"/>
<dbReference type="Pfam" id="PF13181">
    <property type="entry name" value="TPR_8"/>
    <property type="match status" value="1"/>
</dbReference>
<dbReference type="InterPro" id="IPR019734">
    <property type="entry name" value="TPR_rpt"/>
</dbReference>
<feature type="repeat" description="TPR" evidence="1">
    <location>
        <begin position="142"/>
        <end position="175"/>
    </location>
</feature>
<dbReference type="InterPro" id="IPR011990">
    <property type="entry name" value="TPR-like_helical_dom_sf"/>
</dbReference>
<dbReference type="PATRIC" id="fig|1346791.3.peg.763"/>
<gene>
    <name evidence="2" type="ORF">M529_03955</name>
</gene>
<dbReference type="InterPro" id="IPR052384">
    <property type="entry name" value="TMTC_O-mannosyltransferase"/>
</dbReference>
<keyword evidence="1" id="KW-0802">TPR repeat</keyword>
<dbReference type="AlphaFoldDB" id="T0K9S0"/>
<reference evidence="2 3" key="1">
    <citation type="journal article" date="2013" name="Genome Announc.">
        <title>Draft Genome Sequence of Sphingobium ummariense Strain RL-3, a Hexachlorocyclohexane-Degrading Bacterium.</title>
        <authorList>
            <person name="Kohli P."/>
            <person name="Dua A."/>
            <person name="Sangwan N."/>
            <person name="Oldach P."/>
            <person name="Khurana J.P."/>
            <person name="Lal R."/>
        </authorList>
    </citation>
    <scope>NUCLEOTIDE SEQUENCE [LARGE SCALE GENOMIC DNA]</scope>
    <source>
        <strain evidence="2 3">RL-3</strain>
    </source>
</reference>
<dbReference type="Pfam" id="PF13432">
    <property type="entry name" value="TPR_16"/>
    <property type="match status" value="1"/>
</dbReference>
<dbReference type="EMBL" id="AUWY01000039">
    <property type="protein sequence ID" value="EQB33429.1"/>
    <property type="molecule type" value="Genomic_DNA"/>
</dbReference>
<comment type="caution">
    <text evidence="2">The sequence shown here is derived from an EMBL/GenBank/DDBJ whole genome shotgun (WGS) entry which is preliminary data.</text>
</comment>
<dbReference type="Gene3D" id="1.25.40.10">
    <property type="entry name" value="Tetratricopeptide repeat domain"/>
    <property type="match status" value="2"/>
</dbReference>
<dbReference type="GO" id="GO:0035269">
    <property type="term" value="P:protein O-linked glycosylation via mannose"/>
    <property type="evidence" value="ECO:0007669"/>
    <property type="project" value="TreeGrafter"/>
</dbReference>
<feature type="repeat" description="TPR" evidence="1">
    <location>
        <begin position="176"/>
        <end position="209"/>
    </location>
</feature>
<accession>T0K9S0</accession>
<dbReference type="PROSITE" id="PS50005">
    <property type="entry name" value="TPR"/>
    <property type="match status" value="2"/>
</dbReference>
<evidence type="ECO:0000313" key="3">
    <source>
        <dbReference type="Proteomes" id="UP000015523"/>
    </source>
</evidence>
<protein>
    <submittedName>
        <fullName evidence="2">Uncharacterized protein</fullName>
    </submittedName>
</protein>
<evidence type="ECO:0000256" key="1">
    <source>
        <dbReference type="PROSITE-ProRule" id="PRU00339"/>
    </source>
</evidence>
<keyword evidence="3" id="KW-1185">Reference proteome</keyword>
<organism evidence="2 3">
    <name type="scientific">Sphingobium ummariense RL-3</name>
    <dbReference type="NCBI Taxonomy" id="1346791"/>
    <lineage>
        <taxon>Bacteria</taxon>
        <taxon>Pseudomonadati</taxon>
        <taxon>Pseudomonadota</taxon>
        <taxon>Alphaproteobacteria</taxon>
        <taxon>Sphingomonadales</taxon>
        <taxon>Sphingomonadaceae</taxon>
        <taxon>Sphingobium</taxon>
    </lineage>
</organism>
<proteinExistence type="predicted"/>
<dbReference type="SUPFAM" id="SSF48452">
    <property type="entry name" value="TPR-like"/>
    <property type="match status" value="1"/>
</dbReference>
<dbReference type="GO" id="GO:0000030">
    <property type="term" value="F:mannosyltransferase activity"/>
    <property type="evidence" value="ECO:0007669"/>
    <property type="project" value="TreeGrafter"/>
</dbReference>
<dbReference type="Proteomes" id="UP000015523">
    <property type="component" value="Unassembled WGS sequence"/>
</dbReference>
<name>T0K9S0_9SPHN</name>
<dbReference type="SMART" id="SM00028">
    <property type="entry name" value="TPR"/>
    <property type="match status" value="5"/>
</dbReference>
<dbReference type="PANTHER" id="PTHR44216:SF3">
    <property type="entry name" value="PROTEIN O-MANNOSYL-TRANSFERASE TMTC2"/>
    <property type="match status" value="1"/>
</dbReference>